<comment type="caution">
    <text evidence="1">The sequence shown here is derived from an EMBL/GenBank/DDBJ whole genome shotgun (WGS) entry which is preliminary data.</text>
</comment>
<accession>A0A3A8JQT8</accession>
<reference evidence="2" key="1">
    <citation type="submission" date="2018-09" db="EMBL/GenBank/DDBJ databases">
        <authorList>
            <person name="Livingstone P.G."/>
            <person name="Whitworth D.E."/>
        </authorList>
    </citation>
    <scope>NUCLEOTIDE SEQUENCE [LARGE SCALE GENOMIC DNA]</scope>
    <source>
        <strain evidence="2">CA054A</strain>
    </source>
</reference>
<dbReference type="AlphaFoldDB" id="A0A3A8JQT8"/>
<dbReference type="Proteomes" id="UP000268094">
    <property type="component" value="Unassembled WGS sequence"/>
</dbReference>
<protein>
    <recommendedName>
        <fullName evidence="3">PDZ domain-containing protein</fullName>
    </recommendedName>
</protein>
<name>A0A3A8JQT8_9BACT</name>
<dbReference type="EMBL" id="RAVZ01000019">
    <property type="protein sequence ID" value="RKG92781.1"/>
    <property type="molecule type" value="Genomic_DNA"/>
</dbReference>
<gene>
    <name evidence="1" type="ORF">D7V88_04800</name>
</gene>
<dbReference type="Gene3D" id="2.30.42.10">
    <property type="match status" value="1"/>
</dbReference>
<evidence type="ECO:0000313" key="1">
    <source>
        <dbReference type="EMBL" id="RKG92781.1"/>
    </source>
</evidence>
<organism evidence="1 2">
    <name type="scientific">Corallococcus terminator</name>
    <dbReference type="NCBI Taxonomy" id="2316733"/>
    <lineage>
        <taxon>Bacteria</taxon>
        <taxon>Pseudomonadati</taxon>
        <taxon>Myxococcota</taxon>
        <taxon>Myxococcia</taxon>
        <taxon>Myxococcales</taxon>
        <taxon>Cystobacterineae</taxon>
        <taxon>Myxococcaceae</taxon>
        <taxon>Corallococcus</taxon>
    </lineage>
</organism>
<keyword evidence="2" id="KW-1185">Reference proteome</keyword>
<dbReference type="InterPro" id="IPR036034">
    <property type="entry name" value="PDZ_sf"/>
</dbReference>
<evidence type="ECO:0000313" key="2">
    <source>
        <dbReference type="Proteomes" id="UP000268094"/>
    </source>
</evidence>
<proteinExistence type="predicted"/>
<evidence type="ECO:0008006" key="3">
    <source>
        <dbReference type="Google" id="ProtNLM"/>
    </source>
</evidence>
<sequence>MFLSSLLSVFTGAWMLAAVPFTVTVKSAGYSARSDGETVTVTQVVKKGSADKAGLKTGMTLLRISMPVRSFTSHTPLPLLNEADLLDALTPQPGEYLELRVASKGPKKKGPGSVLIQSREPVPDNPFPVMPLSKEQLERLSAQQMGLYFARLAQSTNEAMSGPVFRVSQKTTAYVAKERLEGVEGGGYTPLQVHPRLILELDCGGPLEKVELRGDAGFQARTLRPDAANSTAARFVVDPPLWTSEDVVQGCASARTTHMRTLHGSLSCQGRPVMERDIPVTLTVSCDESIPQRVASARDLLSLEEPWDILVGDTAPLNVAVYLDRLIPRPTEVALVELDEGGKAVQRHATLELPQELQAQKLQVSLDTTRARTARLAVKVRFADGGIWMSEPQKRLIRSKEQVEANAKLEPLAERLGEKFKDPCADLAATNAWLNEQPDLIFASDDATQPYFFYSVAGTHGTVKVACPR</sequence>